<reference evidence="3" key="1">
    <citation type="journal article" date="2019" name="Int. J. Syst. Evol. Microbiol.">
        <title>The Global Catalogue of Microorganisms (GCM) 10K type strain sequencing project: providing services to taxonomists for standard genome sequencing and annotation.</title>
        <authorList>
            <consortium name="The Broad Institute Genomics Platform"/>
            <consortium name="The Broad Institute Genome Sequencing Center for Infectious Disease"/>
            <person name="Wu L."/>
            <person name="Ma J."/>
        </authorList>
    </citation>
    <scope>NUCLEOTIDE SEQUENCE [LARGE SCALE GENOMIC DNA]</scope>
    <source>
        <strain evidence="3">JCM 9377</strain>
    </source>
</reference>
<dbReference type="SUPFAM" id="SSF55729">
    <property type="entry name" value="Acyl-CoA N-acyltransferases (Nat)"/>
    <property type="match status" value="1"/>
</dbReference>
<name>A0ABP6QHX2_9ACTN</name>
<protein>
    <submittedName>
        <fullName evidence="2">GNAT family protein</fullName>
    </submittedName>
</protein>
<evidence type="ECO:0000313" key="3">
    <source>
        <dbReference type="Proteomes" id="UP001501237"/>
    </source>
</evidence>
<sequence>MEWFDRPMMSGRHVRLEALSQEHAEGLHEAGGDPDVWTWLGDPQPRDLDGTRALIQKALDQYERGERVPFAQIDARTGRVAGTTSFYDLSPRDRGLAIGHTWIGTPWHRTGLNTEAKLLMLTRAFEELGAIRVAWHTHGRNVRSQNAIARLGATFEGVVRNHRIRYDGTFRDTYQYSMIDTEWPDARKALKARLR</sequence>
<evidence type="ECO:0000259" key="1">
    <source>
        <dbReference type="Pfam" id="PF13302"/>
    </source>
</evidence>
<comment type="caution">
    <text evidence="2">The sequence shown here is derived from an EMBL/GenBank/DDBJ whole genome shotgun (WGS) entry which is preliminary data.</text>
</comment>
<dbReference type="PANTHER" id="PTHR43610">
    <property type="entry name" value="BLL6696 PROTEIN"/>
    <property type="match status" value="1"/>
</dbReference>
<feature type="domain" description="N-acetyltransferase" evidence="1">
    <location>
        <begin position="14"/>
        <end position="153"/>
    </location>
</feature>
<accession>A0ABP6QHX2</accession>
<proteinExistence type="predicted"/>
<gene>
    <name evidence="2" type="ORF">GCM10010468_56580</name>
</gene>
<dbReference type="InterPro" id="IPR016181">
    <property type="entry name" value="Acyl_CoA_acyltransferase"/>
</dbReference>
<dbReference type="InterPro" id="IPR000182">
    <property type="entry name" value="GNAT_dom"/>
</dbReference>
<dbReference type="PANTHER" id="PTHR43610:SF1">
    <property type="entry name" value="N-ACETYLTRANSFERASE DOMAIN-CONTAINING PROTEIN"/>
    <property type="match status" value="1"/>
</dbReference>
<dbReference type="RefSeq" id="WP_344834199.1">
    <property type="nucleotide sequence ID" value="NZ_BAAAUV010000017.1"/>
</dbReference>
<evidence type="ECO:0000313" key="2">
    <source>
        <dbReference type="EMBL" id="GAA3227639.1"/>
    </source>
</evidence>
<dbReference type="Gene3D" id="3.40.630.30">
    <property type="match status" value="1"/>
</dbReference>
<dbReference type="EMBL" id="BAAAUV010000017">
    <property type="protein sequence ID" value="GAA3227639.1"/>
    <property type="molecule type" value="Genomic_DNA"/>
</dbReference>
<dbReference type="Pfam" id="PF13302">
    <property type="entry name" value="Acetyltransf_3"/>
    <property type="match status" value="1"/>
</dbReference>
<organism evidence="2 3">
    <name type="scientific">Actinocorallia longicatena</name>
    <dbReference type="NCBI Taxonomy" id="111803"/>
    <lineage>
        <taxon>Bacteria</taxon>
        <taxon>Bacillati</taxon>
        <taxon>Actinomycetota</taxon>
        <taxon>Actinomycetes</taxon>
        <taxon>Streptosporangiales</taxon>
        <taxon>Thermomonosporaceae</taxon>
        <taxon>Actinocorallia</taxon>
    </lineage>
</organism>
<dbReference type="Proteomes" id="UP001501237">
    <property type="component" value="Unassembled WGS sequence"/>
</dbReference>
<keyword evidence="3" id="KW-1185">Reference proteome</keyword>